<evidence type="ECO:0000256" key="4">
    <source>
        <dbReference type="SAM" id="MobiDB-lite"/>
    </source>
</evidence>
<sequence length="104" mass="9850">MLSSLAALVVADAGGEVSAETLTAVIEASGNKASPVYTALFAKVVSAAGGVESFTAAPGSGGGGGGGGGGDDAAAVVEEVVEEEEIDMSGGMDMFGGEEGTGDY</sequence>
<dbReference type="GO" id="GO:1990904">
    <property type="term" value="C:ribonucleoprotein complex"/>
    <property type="evidence" value="ECO:0007669"/>
    <property type="project" value="UniProtKB-KW"/>
</dbReference>
<protein>
    <recommendedName>
        <fullName evidence="7">60S acidic ribosomal protein P1</fullName>
    </recommendedName>
</protein>
<dbReference type="Gene3D" id="1.10.10.1410">
    <property type="match status" value="1"/>
</dbReference>
<proteinExistence type="inferred from homology"/>
<dbReference type="InterPro" id="IPR038716">
    <property type="entry name" value="P1/P2_N_sf"/>
</dbReference>
<comment type="similarity">
    <text evidence="1">Belongs to the eukaryotic ribosomal protein P1/P2 family.</text>
</comment>
<name>A0A9W7BKW6_9STRA</name>
<evidence type="ECO:0008006" key="7">
    <source>
        <dbReference type="Google" id="ProtNLM"/>
    </source>
</evidence>
<evidence type="ECO:0000256" key="2">
    <source>
        <dbReference type="ARBA" id="ARBA00022980"/>
    </source>
</evidence>
<reference evidence="6" key="1">
    <citation type="journal article" date="2023" name="Commun. Biol.">
        <title>Genome analysis of Parmales, the sister group of diatoms, reveals the evolutionary specialization of diatoms from phago-mixotrophs to photoautotrophs.</title>
        <authorList>
            <person name="Ban H."/>
            <person name="Sato S."/>
            <person name="Yoshikawa S."/>
            <person name="Yamada K."/>
            <person name="Nakamura Y."/>
            <person name="Ichinomiya M."/>
            <person name="Sato N."/>
            <person name="Blanc-Mathieu R."/>
            <person name="Endo H."/>
            <person name="Kuwata A."/>
            <person name="Ogata H."/>
        </authorList>
    </citation>
    <scope>NUCLEOTIDE SEQUENCE [LARGE SCALE GENOMIC DNA]</scope>
</reference>
<feature type="compositionally biased region" description="Gly residues" evidence="4">
    <location>
        <begin position="93"/>
        <end position="104"/>
    </location>
</feature>
<dbReference type="Proteomes" id="UP001162640">
    <property type="component" value="Unassembled WGS sequence"/>
</dbReference>
<accession>A0A9W7BKW6</accession>
<keyword evidence="2" id="KW-0689">Ribosomal protein</keyword>
<comment type="caution">
    <text evidence="5">The sequence shown here is derived from an EMBL/GenBank/DDBJ whole genome shotgun (WGS) entry which is preliminary data.</text>
</comment>
<keyword evidence="3" id="KW-0687">Ribonucleoprotein</keyword>
<evidence type="ECO:0000313" key="5">
    <source>
        <dbReference type="EMBL" id="GMH93086.1"/>
    </source>
</evidence>
<evidence type="ECO:0000256" key="1">
    <source>
        <dbReference type="ARBA" id="ARBA00005436"/>
    </source>
</evidence>
<dbReference type="AlphaFoldDB" id="A0A9W7BKW6"/>
<organism evidence="5 6">
    <name type="scientific">Triparma laevis f. inornata</name>
    <dbReference type="NCBI Taxonomy" id="1714386"/>
    <lineage>
        <taxon>Eukaryota</taxon>
        <taxon>Sar</taxon>
        <taxon>Stramenopiles</taxon>
        <taxon>Ochrophyta</taxon>
        <taxon>Bolidophyceae</taxon>
        <taxon>Parmales</taxon>
        <taxon>Triparmaceae</taxon>
        <taxon>Triparma</taxon>
    </lineage>
</organism>
<evidence type="ECO:0000256" key="3">
    <source>
        <dbReference type="ARBA" id="ARBA00023274"/>
    </source>
</evidence>
<gene>
    <name evidence="5" type="ORF">TL16_g12533</name>
</gene>
<dbReference type="EMBL" id="BLQM01000513">
    <property type="protein sequence ID" value="GMH93086.1"/>
    <property type="molecule type" value="Genomic_DNA"/>
</dbReference>
<evidence type="ECO:0000313" key="6">
    <source>
        <dbReference type="Proteomes" id="UP001162640"/>
    </source>
</evidence>
<feature type="region of interest" description="Disordered" evidence="4">
    <location>
        <begin position="85"/>
        <end position="104"/>
    </location>
</feature>
<dbReference type="GO" id="GO:0005840">
    <property type="term" value="C:ribosome"/>
    <property type="evidence" value="ECO:0007669"/>
    <property type="project" value="UniProtKB-KW"/>
</dbReference>